<evidence type="ECO:0000256" key="7">
    <source>
        <dbReference type="SAM" id="Phobius"/>
    </source>
</evidence>
<dbReference type="Proteomes" id="UP000588586">
    <property type="component" value="Unassembled WGS sequence"/>
</dbReference>
<keyword evidence="4 7" id="KW-0812">Transmembrane</keyword>
<comment type="subcellular location">
    <subcellularLocation>
        <location evidence="1">Cell membrane</location>
        <topology evidence="1">Multi-pass membrane protein</topology>
    </subcellularLocation>
</comment>
<evidence type="ECO:0000256" key="2">
    <source>
        <dbReference type="ARBA" id="ARBA00011006"/>
    </source>
</evidence>
<dbReference type="PANTHER" id="PTHR33884">
    <property type="entry name" value="UPF0410 PROTEIN YMGE"/>
    <property type="match status" value="1"/>
</dbReference>
<name>A0A849H7N3_9MICO</name>
<evidence type="ECO:0000256" key="3">
    <source>
        <dbReference type="ARBA" id="ARBA00022475"/>
    </source>
</evidence>
<evidence type="ECO:0000313" key="8">
    <source>
        <dbReference type="EMBL" id="NNM45860.1"/>
    </source>
</evidence>
<keyword evidence="3" id="KW-1003">Cell membrane</keyword>
<dbReference type="Pfam" id="PF04226">
    <property type="entry name" value="Transgly_assoc"/>
    <property type="match status" value="1"/>
</dbReference>
<keyword evidence="9" id="KW-1185">Reference proteome</keyword>
<sequence>MHGIGYFVSRNITKVRQQVEIIGLIIAGAIIGALAKLVMPGKQAGGIIVTIILGILGVLIGYYLAAALGVAATSGIDWIRWIISIIVAVVLIAIYGAVTGRRSNV</sequence>
<evidence type="ECO:0000313" key="9">
    <source>
        <dbReference type="Proteomes" id="UP000588586"/>
    </source>
</evidence>
<evidence type="ECO:0000256" key="6">
    <source>
        <dbReference type="ARBA" id="ARBA00023136"/>
    </source>
</evidence>
<dbReference type="InterPro" id="IPR007341">
    <property type="entry name" value="Transgly_assoc"/>
</dbReference>
<dbReference type="GO" id="GO:0005886">
    <property type="term" value="C:plasma membrane"/>
    <property type="evidence" value="ECO:0007669"/>
    <property type="project" value="UniProtKB-SubCell"/>
</dbReference>
<reference evidence="8 9" key="1">
    <citation type="submission" date="2020-04" db="EMBL/GenBank/DDBJ databases">
        <title>Knoellia sp. isolate from air conditioner.</title>
        <authorList>
            <person name="Chea S."/>
            <person name="Kim D.-U."/>
        </authorList>
    </citation>
    <scope>NUCLEOTIDE SEQUENCE [LARGE SCALE GENOMIC DNA]</scope>
    <source>
        <strain evidence="8 9">DB2414S</strain>
    </source>
</reference>
<protein>
    <submittedName>
        <fullName evidence="8">GlsB/YeaQ/YmgE family stress response membrane protein</fullName>
    </submittedName>
</protein>
<dbReference type="AlphaFoldDB" id="A0A849H7N3"/>
<accession>A0A849H7N3</accession>
<keyword evidence="6 7" id="KW-0472">Membrane</keyword>
<dbReference type="EMBL" id="JABEPQ010000001">
    <property type="protein sequence ID" value="NNM45860.1"/>
    <property type="molecule type" value="Genomic_DNA"/>
</dbReference>
<gene>
    <name evidence="8" type="ORF">HJG52_07550</name>
</gene>
<proteinExistence type="inferred from homology"/>
<feature type="transmembrane region" description="Helical" evidence="7">
    <location>
        <begin position="78"/>
        <end position="98"/>
    </location>
</feature>
<feature type="transmembrane region" description="Helical" evidence="7">
    <location>
        <begin position="21"/>
        <end position="39"/>
    </location>
</feature>
<dbReference type="PANTHER" id="PTHR33884:SF3">
    <property type="entry name" value="UPF0410 PROTEIN YMGE"/>
    <property type="match status" value="1"/>
</dbReference>
<evidence type="ECO:0000256" key="1">
    <source>
        <dbReference type="ARBA" id="ARBA00004651"/>
    </source>
</evidence>
<comment type="caution">
    <text evidence="8">The sequence shown here is derived from an EMBL/GenBank/DDBJ whole genome shotgun (WGS) entry which is preliminary data.</text>
</comment>
<evidence type="ECO:0000256" key="4">
    <source>
        <dbReference type="ARBA" id="ARBA00022692"/>
    </source>
</evidence>
<comment type="similarity">
    <text evidence="2">Belongs to the UPF0410 family.</text>
</comment>
<evidence type="ECO:0000256" key="5">
    <source>
        <dbReference type="ARBA" id="ARBA00022989"/>
    </source>
</evidence>
<organism evidence="8 9">
    <name type="scientific">Knoellia koreensis</name>
    <dbReference type="NCBI Taxonomy" id="2730921"/>
    <lineage>
        <taxon>Bacteria</taxon>
        <taxon>Bacillati</taxon>
        <taxon>Actinomycetota</taxon>
        <taxon>Actinomycetes</taxon>
        <taxon>Micrococcales</taxon>
        <taxon>Intrasporangiaceae</taxon>
        <taxon>Knoellia</taxon>
    </lineage>
</organism>
<feature type="transmembrane region" description="Helical" evidence="7">
    <location>
        <begin position="45"/>
        <end position="66"/>
    </location>
</feature>
<keyword evidence="5 7" id="KW-1133">Transmembrane helix</keyword>